<keyword evidence="2" id="KW-1185">Reference proteome</keyword>
<protein>
    <recommendedName>
        <fullName evidence="3">Protein SSUH2 homolog</fullName>
    </recommendedName>
</protein>
<dbReference type="OrthoDB" id="3355217at2759"/>
<dbReference type="PANTHER" id="PTHR48465:SF1">
    <property type="entry name" value="PROTEIN SSUH2 HOMOLOG"/>
    <property type="match status" value="1"/>
</dbReference>
<evidence type="ECO:0008006" key="3">
    <source>
        <dbReference type="Google" id="ProtNLM"/>
    </source>
</evidence>
<dbReference type="Proteomes" id="UP000824540">
    <property type="component" value="Unassembled WGS sequence"/>
</dbReference>
<dbReference type="SUPFAM" id="SSF57938">
    <property type="entry name" value="DnaJ/Hsp40 cysteine-rich domain"/>
    <property type="match status" value="1"/>
</dbReference>
<dbReference type="InterPro" id="IPR052789">
    <property type="entry name" value="SSUH2_homolog"/>
</dbReference>
<dbReference type="EMBL" id="JAFBMS010000051">
    <property type="protein sequence ID" value="KAG9339648.1"/>
    <property type="molecule type" value="Genomic_DNA"/>
</dbReference>
<name>A0A8T2NQ12_9TELE</name>
<sequence length="332" mass="36882">MRQFMVRVKRRGRGTAMYAPPAPGPTAPPTNMYDVMPGYEGTVAGGEGGFLLPPSPEYPPPMPEQRPAQQDWTIPAISEDAAREALRSYVSSKCCYSDAPVKEGVITNIEPFNTYRYRLETFVESRSTEWAEQPYTGQQVDANLQHPPGPWDVQVQVPSMFQDGKHQVKVPYTSSVKKLCQMCNGTGFNNGSQCLSCNGRGRDRCFHCSGTGTSSCSTCNGKGQLLVYINLKVKWKNNLEDYVANQLSGLDAEKLKTVSGRELFRDVQYMVVYPVMGFPDPALAQAAERMVRDHQSRFTQTGRVLQQVTDISDSHKSSQILVHLKGSPKLDL</sequence>
<evidence type="ECO:0000313" key="2">
    <source>
        <dbReference type="Proteomes" id="UP000824540"/>
    </source>
</evidence>
<dbReference type="InterPro" id="IPR036410">
    <property type="entry name" value="HSP_DnaJ_Cys-rich_dom_sf"/>
</dbReference>
<evidence type="ECO:0000313" key="1">
    <source>
        <dbReference type="EMBL" id="KAG9339648.1"/>
    </source>
</evidence>
<comment type="caution">
    <text evidence="1">The sequence shown here is derived from an EMBL/GenBank/DDBJ whole genome shotgun (WGS) entry which is preliminary data.</text>
</comment>
<dbReference type="PANTHER" id="PTHR48465">
    <property type="entry name" value="PROTEIN SSUH2 HOMOLOG"/>
    <property type="match status" value="1"/>
</dbReference>
<dbReference type="AlphaFoldDB" id="A0A8T2NQ12"/>
<reference evidence="1" key="1">
    <citation type="thesis" date="2021" institute="BYU ScholarsArchive" country="Provo, UT, USA">
        <title>Applications of and Algorithms for Genome Assembly and Genomic Analyses with an Emphasis on Marine Teleosts.</title>
        <authorList>
            <person name="Pickett B.D."/>
        </authorList>
    </citation>
    <scope>NUCLEOTIDE SEQUENCE</scope>
    <source>
        <strain evidence="1">HI-2016</strain>
    </source>
</reference>
<proteinExistence type="predicted"/>
<gene>
    <name evidence="1" type="ORF">JZ751_023294</name>
</gene>
<organism evidence="1 2">
    <name type="scientific">Albula glossodonta</name>
    <name type="common">roundjaw bonefish</name>
    <dbReference type="NCBI Taxonomy" id="121402"/>
    <lineage>
        <taxon>Eukaryota</taxon>
        <taxon>Metazoa</taxon>
        <taxon>Chordata</taxon>
        <taxon>Craniata</taxon>
        <taxon>Vertebrata</taxon>
        <taxon>Euteleostomi</taxon>
        <taxon>Actinopterygii</taxon>
        <taxon>Neopterygii</taxon>
        <taxon>Teleostei</taxon>
        <taxon>Albuliformes</taxon>
        <taxon>Albulidae</taxon>
        <taxon>Albula</taxon>
    </lineage>
</organism>
<accession>A0A8T2NQ12</accession>